<dbReference type="Proteomes" id="UP000219182">
    <property type="component" value="Unassembled WGS sequence"/>
</dbReference>
<feature type="non-terminal residue" evidence="1">
    <location>
        <position position="52"/>
    </location>
</feature>
<comment type="caution">
    <text evidence="1">The sequence shown here is derived from an EMBL/GenBank/DDBJ whole genome shotgun (WGS) entry which is preliminary data.</text>
</comment>
<keyword evidence="2" id="KW-1185">Reference proteome</keyword>
<sequence length="52" mass="5577">MTDHTADTVKTEPGILGIAGVPVRIQGLSKSYARLPVLKSINLTIRPGEFLT</sequence>
<dbReference type="AlphaFoldDB" id="A0A2A6FLL9"/>
<name>A0A2A6FLL9_9HYPH</name>
<dbReference type="EMBL" id="NWQG01000013">
    <property type="protein sequence ID" value="PDQ22541.1"/>
    <property type="molecule type" value="Genomic_DNA"/>
</dbReference>
<evidence type="ECO:0000313" key="2">
    <source>
        <dbReference type="Proteomes" id="UP000219182"/>
    </source>
</evidence>
<protein>
    <submittedName>
        <fullName evidence="1">Sulfonate ABC transporter ATP-binding protein</fullName>
    </submittedName>
</protein>
<keyword evidence="1" id="KW-0067">ATP-binding</keyword>
<evidence type="ECO:0000313" key="1">
    <source>
        <dbReference type="EMBL" id="PDQ22541.1"/>
    </source>
</evidence>
<organism evidence="1 2">
    <name type="scientific">Mesorhizobium sanjuanii</name>
    <dbReference type="NCBI Taxonomy" id="2037900"/>
    <lineage>
        <taxon>Bacteria</taxon>
        <taxon>Pseudomonadati</taxon>
        <taxon>Pseudomonadota</taxon>
        <taxon>Alphaproteobacteria</taxon>
        <taxon>Hyphomicrobiales</taxon>
        <taxon>Phyllobacteriaceae</taxon>
        <taxon>Mesorhizobium</taxon>
    </lineage>
</organism>
<proteinExistence type="predicted"/>
<gene>
    <name evidence="1" type="ORF">CN311_02815</name>
</gene>
<dbReference type="GO" id="GO:0005524">
    <property type="term" value="F:ATP binding"/>
    <property type="evidence" value="ECO:0007669"/>
    <property type="project" value="UniProtKB-KW"/>
</dbReference>
<reference evidence="1 2" key="1">
    <citation type="submission" date="2017-09" db="EMBL/GenBank/DDBJ databases">
        <title>Mesorhizobum sanjuanii sp. nov. isolated from nodules of Lotus tenuis in saline-alkaline lowlands of Flooding Pampa.</title>
        <authorList>
            <person name="Sannazzaro A.I."/>
            <person name="Torres Tejerizo G.A."/>
            <person name="Fontana F."/>
            <person name="Cumpa Velazquez L.M."/>
            <person name="Hansen L."/>
            <person name="Pistorio M."/>
            <person name="Estrella M.J."/>
        </authorList>
    </citation>
    <scope>NUCLEOTIDE SEQUENCE [LARGE SCALE GENOMIC DNA]</scope>
    <source>
        <strain evidence="1 2">BSA136</strain>
    </source>
</reference>
<accession>A0A2A6FLL9</accession>
<keyword evidence="1" id="KW-0547">Nucleotide-binding</keyword>